<reference evidence="2" key="1">
    <citation type="submission" date="2022-06" db="EMBL/GenBank/DDBJ databases">
        <authorList>
            <consortium name="SYNGENTA / RWTH Aachen University"/>
        </authorList>
    </citation>
    <scope>NUCLEOTIDE SEQUENCE</scope>
</reference>
<evidence type="ECO:0000256" key="1">
    <source>
        <dbReference type="SAM" id="MobiDB-lite"/>
    </source>
</evidence>
<dbReference type="EMBL" id="CALTRL010000310">
    <property type="protein sequence ID" value="CAH7667456.1"/>
    <property type="molecule type" value="Genomic_DNA"/>
</dbReference>
<evidence type="ECO:0000313" key="2">
    <source>
        <dbReference type="EMBL" id="CAH7667456.1"/>
    </source>
</evidence>
<feature type="region of interest" description="Disordered" evidence="1">
    <location>
        <begin position="36"/>
        <end position="62"/>
    </location>
</feature>
<name>A0AAV0AJK7_PHAPC</name>
<evidence type="ECO:0000313" key="3">
    <source>
        <dbReference type="Proteomes" id="UP001153365"/>
    </source>
</evidence>
<gene>
    <name evidence="2" type="ORF">PPACK8108_LOCUS1858</name>
</gene>
<accession>A0AAV0AJK7</accession>
<dbReference type="AlphaFoldDB" id="A0AAV0AJK7"/>
<sequence>MKMGTGGDVFEEIKEKMVRTDDSRDVEELVKRNDGDVGDIKNIEGKDDASADDKTKDHCIDC</sequence>
<comment type="caution">
    <text evidence="2">The sequence shown here is derived from an EMBL/GenBank/DDBJ whole genome shotgun (WGS) entry which is preliminary data.</text>
</comment>
<protein>
    <submittedName>
        <fullName evidence="2">Uncharacterized protein</fullName>
    </submittedName>
</protein>
<dbReference type="Proteomes" id="UP001153365">
    <property type="component" value="Unassembled WGS sequence"/>
</dbReference>
<organism evidence="2 3">
    <name type="scientific">Phakopsora pachyrhizi</name>
    <name type="common">Asian soybean rust disease fungus</name>
    <dbReference type="NCBI Taxonomy" id="170000"/>
    <lineage>
        <taxon>Eukaryota</taxon>
        <taxon>Fungi</taxon>
        <taxon>Dikarya</taxon>
        <taxon>Basidiomycota</taxon>
        <taxon>Pucciniomycotina</taxon>
        <taxon>Pucciniomycetes</taxon>
        <taxon>Pucciniales</taxon>
        <taxon>Phakopsoraceae</taxon>
        <taxon>Phakopsora</taxon>
    </lineage>
</organism>
<proteinExistence type="predicted"/>
<keyword evidence="3" id="KW-1185">Reference proteome</keyword>